<organism evidence="1 2">
    <name type="scientific">Dreissena polymorpha</name>
    <name type="common">Zebra mussel</name>
    <name type="synonym">Mytilus polymorpha</name>
    <dbReference type="NCBI Taxonomy" id="45954"/>
    <lineage>
        <taxon>Eukaryota</taxon>
        <taxon>Metazoa</taxon>
        <taxon>Spiralia</taxon>
        <taxon>Lophotrochozoa</taxon>
        <taxon>Mollusca</taxon>
        <taxon>Bivalvia</taxon>
        <taxon>Autobranchia</taxon>
        <taxon>Heteroconchia</taxon>
        <taxon>Euheterodonta</taxon>
        <taxon>Imparidentia</taxon>
        <taxon>Neoheterodontei</taxon>
        <taxon>Myida</taxon>
        <taxon>Dreissenoidea</taxon>
        <taxon>Dreissenidae</taxon>
        <taxon>Dreissena</taxon>
    </lineage>
</organism>
<sequence length="65" mass="7328">MNDFYSKITDPSLNGAIFIVVCREGREREGKIGQSFSGPRISGYMNITIHHCDLKQPKFGLRKLG</sequence>
<reference evidence="1" key="1">
    <citation type="journal article" date="2019" name="bioRxiv">
        <title>The Genome of the Zebra Mussel, Dreissena polymorpha: A Resource for Invasive Species Research.</title>
        <authorList>
            <person name="McCartney M.A."/>
            <person name="Auch B."/>
            <person name="Kono T."/>
            <person name="Mallez S."/>
            <person name="Zhang Y."/>
            <person name="Obille A."/>
            <person name="Becker A."/>
            <person name="Abrahante J.E."/>
            <person name="Garbe J."/>
            <person name="Badalamenti J.P."/>
            <person name="Herman A."/>
            <person name="Mangelson H."/>
            <person name="Liachko I."/>
            <person name="Sullivan S."/>
            <person name="Sone E.D."/>
            <person name="Koren S."/>
            <person name="Silverstein K.A.T."/>
            <person name="Beckman K.B."/>
            <person name="Gohl D.M."/>
        </authorList>
    </citation>
    <scope>NUCLEOTIDE SEQUENCE</scope>
    <source>
        <strain evidence="1">Duluth1</strain>
        <tissue evidence="1">Whole animal</tissue>
    </source>
</reference>
<keyword evidence="2" id="KW-1185">Reference proteome</keyword>
<dbReference type="AlphaFoldDB" id="A0A9D4L052"/>
<accession>A0A9D4L052</accession>
<evidence type="ECO:0000313" key="2">
    <source>
        <dbReference type="Proteomes" id="UP000828390"/>
    </source>
</evidence>
<dbReference type="Proteomes" id="UP000828390">
    <property type="component" value="Unassembled WGS sequence"/>
</dbReference>
<name>A0A9D4L052_DREPO</name>
<comment type="caution">
    <text evidence="1">The sequence shown here is derived from an EMBL/GenBank/DDBJ whole genome shotgun (WGS) entry which is preliminary data.</text>
</comment>
<proteinExistence type="predicted"/>
<evidence type="ECO:0000313" key="1">
    <source>
        <dbReference type="EMBL" id="KAH3848913.1"/>
    </source>
</evidence>
<gene>
    <name evidence="1" type="ORF">DPMN_091297</name>
</gene>
<reference evidence="1" key="2">
    <citation type="submission" date="2020-11" db="EMBL/GenBank/DDBJ databases">
        <authorList>
            <person name="McCartney M.A."/>
            <person name="Auch B."/>
            <person name="Kono T."/>
            <person name="Mallez S."/>
            <person name="Becker A."/>
            <person name="Gohl D.M."/>
            <person name="Silverstein K.A.T."/>
            <person name="Koren S."/>
            <person name="Bechman K.B."/>
            <person name="Herman A."/>
            <person name="Abrahante J.E."/>
            <person name="Garbe J."/>
        </authorList>
    </citation>
    <scope>NUCLEOTIDE SEQUENCE</scope>
    <source>
        <strain evidence="1">Duluth1</strain>
        <tissue evidence="1">Whole animal</tissue>
    </source>
</reference>
<protein>
    <submittedName>
        <fullName evidence="1">Uncharacterized protein</fullName>
    </submittedName>
</protein>
<dbReference type="EMBL" id="JAIWYP010000003">
    <property type="protein sequence ID" value="KAH3848913.1"/>
    <property type="molecule type" value="Genomic_DNA"/>
</dbReference>